<gene>
    <name evidence="6" type="ORF">METZ01_LOCUS168726</name>
</gene>
<comment type="subcellular location">
    <subcellularLocation>
        <location evidence="1">Membrane</location>
        <topology evidence="1">Multi-pass membrane protein</topology>
    </subcellularLocation>
</comment>
<dbReference type="Pfam" id="PF01758">
    <property type="entry name" value="SBF"/>
    <property type="match status" value="1"/>
</dbReference>
<feature type="transmembrane region" description="Helical" evidence="5">
    <location>
        <begin position="134"/>
        <end position="152"/>
    </location>
</feature>
<proteinExistence type="predicted"/>
<sequence length="316" mass="33151">MRPALRIITLLTSAFPVWVLVCGSLALLHPALFTWFSGPLITAGLGVIMLSMGMTLGFEDFRRVARERQRILPGVLLQYTIMPALGWSLGYLLSLPTPFAVGLVLVSCCPGGTASNVISYLAKANVALSVTMTAVSTLLAALMTPTLTALLVGNRIDVSAAGLFLDTVQVVILPVAFGALLKWRFPRVVEPILPIAPLVAVLTITLIVASVVGAGREQILEAGVRLLVAVFGLHLLGFLFGYLAGKAALGHEISARTVAIEVGMQNSGLGVVLARGNFANPLVAIPSAISTVAHSLIGSLAAAWWSRSTADAPRKI</sequence>
<dbReference type="InterPro" id="IPR002657">
    <property type="entry name" value="BilAc:Na_symport/Acr3"/>
</dbReference>
<evidence type="ECO:0000313" key="6">
    <source>
        <dbReference type="EMBL" id="SVB15872.1"/>
    </source>
</evidence>
<dbReference type="GO" id="GO:0016020">
    <property type="term" value="C:membrane"/>
    <property type="evidence" value="ECO:0007669"/>
    <property type="project" value="UniProtKB-SubCell"/>
</dbReference>
<feature type="transmembrane region" description="Helical" evidence="5">
    <location>
        <begin position="158"/>
        <end position="180"/>
    </location>
</feature>
<name>A0A382BR28_9ZZZZ</name>
<evidence type="ECO:0000256" key="1">
    <source>
        <dbReference type="ARBA" id="ARBA00004141"/>
    </source>
</evidence>
<evidence type="ECO:0000256" key="5">
    <source>
        <dbReference type="SAM" id="Phobius"/>
    </source>
</evidence>
<dbReference type="EMBL" id="UINC01030837">
    <property type="protein sequence ID" value="SVB15872.1"/>
    <property type="molecule type" value="Genomic_DNA"/>
</dbReference>
<accession>A0A382BR28</accession>
<reference evidence="6" key="1">
    <citation type="submission" date="2018-05" db="EMBL/GenBank/DDBJ databases">
        <authorList>
            <person name="Lanie J.A."/>
            <person name="Ng W.-L."/>
            <person name="Kazmierczak K.M."/>
            <person name="Andrzejewski T.M."/>
            <person name="Davidsen T.M."/>
            <person name="Wayne K.J."/>
            <person name="Tettelin H."/>
            <person name="Glass J.I."/>
            <person name="Rusch D."/>
            <person name="Podicherti R."/>
            <person name="Tsui H.-C.T."/>
            <person name="Winkler M.E."/>
        </authorList>
    </citation>
    <scope>NUCLEOTIDE SEQUENCE</scope>
</reference>
<keyword evidence="3 5" id="KW-1133">Transmembrane helix</keyword>
<dbReference type="PANTHER" id="PTHR10361:SF28">
    <property type="entry name" value="P3 PROTEIN-RELATED"/>
    <property type="match status" value="1"/>
</dbReference>
<feature type="transmembrane region" description="Helical" evidence="5">
    <location>
        <begin position="71"/>
        <end position="93"/>
    </location>
</feature>
<keyword evidence="2 5" id="KW-0812">Transmembrane</keyword>
<protein>
    <recommendedName>
        <fullName evidence="7">Transporter</fullName>
    </recommendedName>
</protein>
<dbReference type="AlphaFoldDB" id="A0A382BR28"/>
<evidence type="ECO:0000256" key="2">
    <source>
        <dbReference type="ARBA" id="ARBA00022692"/>
    </source>
</evidence>
<feature type="transmembrane region" description="Helical" evidence="5">
    <location>
        <begin position="224"/>
        <end position="244"/>
    </location>
</feature>
<dbReference type="Gene3D" id="1.20.1530.20">
    <property type="match status" value="1"/>
</dbReference>
<dbReference type="PANTHER" id="PTHR10361">
    <property type="entry name" value="SODIUM-BILE ACID COTRANSPORTER"/>
    <property type="match status" value="1"/>
</dbReference>
<evidence type="ECO:0008006" key="7">
    <source>
        <dbReference type="Google" id="ProtNLM"/>
    </source>
</evidence>
<keyword evidence="4 5" id="KW-0472">Membrane</keyword>
<feature type="transmembrane region" description="Helical" evidence="5">
    <location>
        <begin position="40"/>
        <end position="59"/>
    </location>
</feature>
<dbReference type="InterPro" id="IPR038770">
    <property type="entry name" value="Na+/solute_symporter_sf"/>
</dbReference>
<evidence type="ECO:0000256" key="3">
    <source>
        <dbReference type="ARBA" id="ARBA00022989"/>
    </source>
</evidence>
<feature type="transmembrane region" description="Helical" evidence="5">
    <location>
        <begin position="7"/>
        <end position="28"/>
    </location>
</feature>
<evidence type="ECO:0000256" key="4">
    <source>
        <dbReference type="ARBA" id="ARBA00023136"/>
    </source>
</evidence>
<feature type="transmembrane region" description="Helical" evidence="5">
    <location>
        <begin position="192"/>
        <end position="212"/>
    </location>
</feature>
<organism evidence="6">
    <name type="scientific">marine metagenome</name>
    <dbReference type="NCBI Taxonomy" id="408172"/>
    <lineage>
        <taxon>unclassified sequences</taxon>
        <taxon>metagenomes</taxon>
        <taxon>ecological metagenomes</taxon>
    </lineage>
</organism>
<dbReference type="InterPro" id="IPR004710">
    <property type="entry name" value="Bilac:Na_transpt"/>
</dbReference>